<evidence type="ECO:0000313" key="5">
    <source>
        <dbReference type="WormBase" id="T04C12.1"/>
    </source>
</evidence>
<dbReference type="OMA" id="IVMPPPY"/>
<feature type="transmembrane region" description="Helical" evidence="2">
    <location>
        <begin position="78"/>
        <end position="99"/>
    </location>
</feature>
<dbReference type="OrthoDB" id="5772828at2759"/>
<keyword evidence="2" id="KW-1133">Transmembrane helix</keyword>
<dbReference type="AlphaFoldDB" id="A9UJP5"/>
<dbReference type="KEGG" id="cel:CELE_T04C12.1"/>
<dbReference type="eggNOG" id="ENOG502TI0R">
    <property type="taxonomic scope" value="Eukaryota"/>
</dbReference>
<dbReference type="PhylomeDB" id="A9UJP5"/>
<evidence type="ECO:0000313" key="4">
    <source>
        <dbReference type="Proteomes" id="UP000001940"/>
    </source>
</evidence>
<dbReference type="PaxDb" id="6239-T04C12.1"/>
<organism evidence="3 4">
    <name type="scientific">Caenorhabditis elegans</name>
    <dbReference type="NCBI Taxonomy" id="6239"/>
    <lineage>
        <taxon>Eukaryota</taxon>
        <taxon>Metazoa</taxon>
        <taxon>Ecdysozoa</taxon>
        <taxon>Nematoda</taxon>
        <taxon>Chromadorea</taxon>
        <taxon>Rhabditida</taxon>
        <taxon>Rhabditina</taxon>
        <taxon>Rhabditomorpha</taxon>
        <taxon>Rhabditoidea</taxon>
        <taxon>Rhabditidae</taxon>
        <taxon>Peloderinae</taxon>
        <taxon>Caenorhabditis</taxon>
    </lineage>
</organism>
<dbReference type="WormBase" id="T04C12.1">
    <property type="protein sequence ID" value="CE42021"/>
    <property type="gene ID" value="WBGene00011427"/>
</dbReference>
<evidence type="ECO:0000313" key="3">
    <source>
        <dbReference type="EMBL" id="CAP59531.1"/>
    </source>
</evidence>
<name>A9UJP5_CAEEL</name>
<dbReference type="AGR" id="WB:WBGene00011427"/>
<gene>
    <name evidence="3" type="ORF">CELE_T04C12.1</name>
    <name evidence="3 5" type="ORF">T04C12.1</name>
</gene>
<evidence type="ECO:0000256" key="1">
    <source>
        <dbReference type="SAM" id="MobiDB-lite"/>
    </source>
</evidence>
<dbReference type="GeneID" id="179531"/>
<accession>A9UJP5</accession>
<proteinExistence type="predicted"/>
<feature type="region of interest" description="Disordered" evidence="1">
    <location>
        <begin position="1"/>
        <end position="20"/>
    </location>
</feature>
<dbReference type="HOGENOM" id="CLU_2225512_0_0_1"/>
<dbReference type="EMBL" id="BX284605">
    <property type="protein sequence ID" value="CAP59531.1"/>
    <property type="molecule type" value="Genomic_DNA"/>
</dbReference>
<dbReference type="InParanoid" id="A9UJP5"/>
<dbReference type="CTD" id="179531"/>
<reference evidence="3 4" key="1">
    <citation type="journal article" date="1998" name="Science">
        <title>Genome sequence of the nematode C. elegans: a platform for investigating biology.</title>
        <authorList>
            <consortium name="The C. elegans sequencing consortium"/>
            <person name="Sulson J.E."/>
            <person name="Waterston R."/>
        </authorList>
    </citation>
    <scope>NUCLEOTIDE SEQUENCE [LARGE SCALE GENOMIC DNA]</scope>
    <source>
        <strain evidence="3 4">Bristol N2</strain>
    </source>
</reference>
<sequence>MSESPTAIVMPPPYMDPANSQAKKQRQSFRQESIRKLKVCEHCGALPHAQIRNLPEEQVFTWPAARPINSIQQDSRQFIGYVIIIALVIFALFAACKYLP</sequence>
<dbReference type="Proteomes" id="UP000001940">
    <property type="component" value="Chromosome V"/>
</dbReference>
<keyword evidence="2" id="KW-0472">Membrane</keyword>
<keyword evidence="4" id="KW-1185">Reference proteome</keyword>
<dbReference type="SMR" id="A9UJP5"/>
<dbReference type="Bgee" id="WBGene00011427">
    <property type="expression patterns" value="Expressed in pharyngeal muscle cell (C elegans) and 3 other cell types or tissues"/>
</dbReference>
<keyword evidence="2" id="KW-0812">Transmembrane</keyword>
<dbReference type="FunCoup" id="A9UJP5">
    <property type="interactions" value="1503"/>
</dbReference>
<protein>
    <submittedName>
        <fullName evidence="3">LITAF domain-containing protein</fullName>
    </submittedName>
</protein>
<dbReference type="RefSeq" id="NP_505815.2">
    <property type="nucleotide sequence ID" value="NM_073414.4"/>
</dbReference>
<evidence type="ECO:0000256" key="2">
    <source>
        <dbReference type="SAM" id="Phobius"/>
    </source>
</evidence>